<dbReference type="EMBL" id="OCMT01000003">
    <property type="protein sequence ID" value="SOD18998.1"/>
    <property type="molecule type" value="Genomic_DNA"/>
</dbReference>
<dbReference type="Pfam" id="PF01904">
    <property type="entry name" value="DUF72"/>
    <property type="match status" value="1"/>
</dbReference>
<accession>A0A286AAR6</accession>
<dbReference type="OrthoDB" id="9780310at2"/>
<keyword evidence="2" id="KW-1185">Reference proteome</keyword>
<dbReference type="SUPFAM" id="SSF117396">
    <property type="entry name" value="TM1631-like"/>
    <property type="match status" value="1"/>
</dbReference>
<dbReference type="PANTHER" id="PTHR30348:SF4">
    <property type="entry name" value="DUF72 DOMAIN-CONTAINING PROTEIN"/>
    <property type="match status" value="1"/>
</dbReference>
<sequence length="239" mass="28137">MKWQIGCSGFYYKEWKDFFYPKGLAQKDWFKFYCENFNTIEINSSFYKVPSPKSLDKWYNDSVADFSFTMKAPRLITHYKKLEGCKNDFWEFNQIVSEGLKEKLAYILFQFPPSFVFSEERLERLIDLLATVNSQNVVEFRHSSWWTEIVYSKLAENHIIFSGQSHPSNLPESIIKTGSNIYYRFHGKAVLYKSEYELLVLEDFVKAIPADTQQVFVYFNNTWGNGAITNAKQLITLLS</sequence>
<name>A0A286AAR6_9SPHI</name>
<dbReference type="InterPro" id="IPR002763">
    <property type="entry name" value="DUF72"/>
</dbReference>
<proteinExistence type="predicted"/>
<evidence type="ECO:0000313" key="2">
    <source>
        <dbReference type="Proteomes" id="UP000219281"/>
    </source>
</evidence>
<gene>
    <name evidence="1" type="ORF">SAMN06297358_3294</name>
</gene>
<evidence type="ECO:0000313" key="1">
    <source>
        <dbReference type="EMBL" id="SOD18998.1"/>
    </source>
</evidence>
<dbReference type="Gene3D" id="3.20.20.410">
    <property type="entry name" value="Protein of unknown function UPF0759"/>
    <property type="match status" value="1"/>
</dbReference>
<dbReference type="RefSeq" id="WP_097133084.1">
    <property type="nucleotide sequence ID" value="NZ_OCMT01000003.1"/>
</dbReference>
<dbReference type="Proteomes" id="UP000219281">
    <property type="component" value="Unassembled WGS sequence"/>
</dbReference>
<organism evidence="1 2">
    <name type="scientific">Pedobacter xixiisoli</name>
    <dbReference type="NCBI Taxonomy" id="1476464"/>
    <lineage>
        <taxon>Bacteria</taxon>
        <taxon>Pseudomonadati</taxon>
        <taxon>Bacteroidota</taxon>
        <taxon>Sphingobacteriia</taxon>
        <taxon>Sphingobacteriales</taxon>
        <taxon>Sphingobacteriaceae</taxon>
        <taxon>Pedobacter</taxon>
    </lineage>
</organism>
<protein>
    <submittedName>
        <fullName evidence="1">Uncharacterized conserved protein YecE, DUF72 family</fullName>
    </submittedName>
</protein>
<dbReference type="InterPro" id="IPR036520">
    <property type="entry name" value="UPF0759_sf"/>
</dbReference>
<dbReference type="AlphaFoldDB" id="A0A286AAR6"/>
<dbReference type="PANTHER" id="PTHR30348">
    <property type="entry name" value="UNCHARACTERIZED PROTEIN YECE"/>
    <property type="match status" value="1"/>
</dbReference>
<reference evidence="2" key="1">
    <citation type="submission" date="2017-09" db="EMBL/GenBank/DDBJ databases">
        <authorList>
            <person name="Varghese N."/>
            <person name="Submissions S."/>
        </authorList>
    </citation>
    <scope>NUCLEOTIDE SEQUENCE [LARGE SCALE GENOMIC DNA]</scope>
    <source>
        <strain evidence="2">CGMCC 1.12803</strain>
    </source>
</reference>